<name>A0A841KKG6_9FIRM</name>
<dbReference type="GO" id="GO:0051536">
    <property type="term" value="F:iron-sulfur cluster binding"/>
    <property type="evidence" value="ECO:0007669"/>
    <property type="project" value="UniProtKB-KW"/>
</dbReference>
<evidence type="ECO:0000313" key="6">
    <source>
        <dbReference type="Proteomes" id="UP000579281"/>
    </source>
</evidence>
<reference evidence="5 6" key="1">
    <citation type="submission" date="2020-08" db="EMBL/GenBank/DDBJ databases">
        <title>Genomic Encyclopedia of Type Strains, Phase IV (KMG-IV): sequencing the most valuable type-strain genomes for metagenomic binning, comparative biology and taxonomic classification.</title>
        <authorList>
            <person name="Goeker M."/>
        </authorList>
    </citation>
    <scope>NUCLEOTIDE SEQUENCE [LARGE SCALE GENOMIC DNA]</scope>
    <source>
        <strain evidence="5 6">DSM 103526</strain>
    </source>
</reference>
<dbReference type="RefSeq" id="WP_184307734.1">
    <property type="nucleotide sequence ID" value="NZ_JACHEN010000002.1"/>
</dbReference>
<dbReference type="PANTHER" id="PTHR43432">
    <property type="entry name" value="SLR0285 PROTEIN"/>
    <property type="match status" value="1"/>
</dbReference>
<dbReference type="GO" id="GO:0046872">
    <property type="term" value="F:metal ion binding"/>
    <property type="evidence" value="ECO:0007669"/>
    <property type="project" value="UniProtKB-KW"/>
</dbReference>
<dbReference type="SFLD" id="SFLDS00029">
    <property type="entry name" value="Radical_SAM"/>
    <property type="match status" value="1"/>
</dbReference>
<dbReference type="SFLD" id="SFLDG01084">
    <property type="entry name" value="Uncharacterised_Radical_SAM_Su"/>
    <property type="match status" value="1"/>
</dbReference>
<dbReference type="GO" id="GO:0016829">
    <property type="term" value="F:lyase activity"/>
    <property type="evidence" value="ECO:0007669"/>
    <property type="project" value="UniProtKB-KW"/>
</dbReference>
<dbReference type="EMBL" id="JACHEN010000002">
    <property type="protein sequence ID" value="MBB6214364.1"/>
    <property type="molecule type" value="Genomic_DNA"/>
</dbReference>
<dbReference type="Proteomes" id="UP000579281">
    <property type="component" value="Unassembled WGS sequence"/>
</dbReference>
<proteinExistence type="predicted"/>
<organism evidence="5 6">
    <name type="scientific">Anaerosolibacter carboniphilus</name>
    <dbReference type="NCBI Taxonomy" id="1417629"/>
    <lineage>
        <taxon>Bacteria</taxon>
        <taxon>Bacillati</taxon>
        <taxon>Bacillota</taxon>
        <taxon>Clostridia</taxon>
        <taxon>Peptostreptococcales</taxon>
        <taxon>Thermotaleaceae</taxon>
        <taxon>Anaerosolibacter</taxon>
    </lineage>
</organism>
<dbReference type="InterPro" id="IPR007197">
    <property type="entry name" value="rSAM"/>
</dbReference>
<keyword evidence="3" id="KW-0411">Iron-sulfur</keyword>
<gene>
    <name evidence="5" type="ORF">HNQ80_000444</name>
</gene>
<accession>A0A841KKG6</accession>
<evidence type="ECO:0000313" key="5">
    <source>
        <dbReference type="EMBL" id="MBB6214364.1"/>
    </source>
</evidence>
<keyword evidence="1" id="KW-0479">Metal-binding</keyword>
<dbReference type="SMART" id="SM00729">
    <property type="entry name" value="Elp3"/>
    <property type="match status" value="1"/>
</dbReference>
<dbReference type="PANTHER" id="PTHR43432:SF5">
    <property type="entry name" value="ELP3_MIAA_NIFB-LIKE RADICAL SAM CORE DOMAIN-CONTAINING PROTEIN"/>
    <property type="match status" value="1"/>
</dbReference>
<dbReference type="CDD" id="cd01335">
    <property type="entry name" value="Radical_SAM"/>
    <property type="match status" value="1"/>
</dbReference>
<keyword evidence="6" id="KW-1185">Reference proteome</keyword>
<dbReference type="AlphaFoldDB" id="A0A841KKG6"/>
<comment type="caution">
    <text evidence="5">The sequence shown here is derived from an EMBL/GenBank/DDBJ whole genome shotgun (WGS) entry which is preliminary data.</text>
</comment>
<dbReference type="InterPro" id="IPR058240">
    <property type="entry name" value="rSAM_sf"/>
</dbReference>
<evidence type="ECO:0000256" key="2">
    <source>
        <dbReference type="ARBA" id="ARBA00023004"/>
    </source>
</evidence>
<dbReference type="InterPro" id="IPR040086">
    <property type="entry name" value="MJ0683-like"/>
</dbReference>
<dbReference type="Gene3D" id="3.80.30.30">
    <property type="match status" value="1"/>
</dbReference>
<dbReference type="InterPro" id="IPR006638">
    <property type="entry name" value="Elp3/MiaA/NifB-like_rSAM"/>
</dbReference>
<keyword evidence="2" id="KW-0408">Iron</keyword>
<sequence length="293" mass="34110">MLETIQAKTMLSTVKKDPMFGLRYNMNLYRGCQHGCIYCDSRSTCYGIKNFSQIQIKENAIELLEKEIPSKRTKGTIGTGAMNDPYMPIEKEVQMTRKALEVIAKHRFPVHIMTKGDLVTRDIDILEDISKTYAAVSMTITTADDQLASWIEPHAPSSSKRFEAMERLSRNGIYTGVLLMPVLPFITDQEENIREIVRRSKIAGTQYIIAWFGMTLREGQREYFYRGLDRQDLKLKEKYKRTYGYAYGCAVPEYKKLYSIFKETCDKLRLPRKMRFYQEEASKQMSFFDGDFL</sequence>
<evidence type="ECO:0000256" key="1">
    <source>
        <dbReference type="ARBA" id="ARBA00022723"/>
    </source>
</evidence>
<dbReference type="SUPFAM" id="SSF102114">
    <property type="entry name" value="Radical SAM enzymes"/>
    <property type="match status" value="1"/>
</dbReference>
<keyword evidence="5" id="KW-0456">Lyase</keyword>
<protein>
    <submittedName>
        <fullName evidence="5">DNA repair photolyase</fullName>
    </submittedName>
</protein>
<evidence type="ECO:0000259" key="4">
    <source>
        <dbReference type="SMART" id="SM00729"/>
    </source>
</evidence>
<dbReference type="Pfam" id="PF04055">
    <property type="entry name" value="Radical_SAM"/>
    <property type="match status" value="1"/>
</dbReference>
<evidence type="ECO:0000256" key="3">
    <source>
        <dbReference type="ARBA" id="ARBA00023014"/>
    </source>
</evidence>
<feature type="domain" description="Elp3/MiaA/NifB-like radical SAM core" evidence="4">
    <location>
        <begin position="22"/>
        <end position="242"/>
    </location>
</feature>